<evidence type="ECO:0000259" key="3">
    <source>
        <dbReference type="PROSITE" id="PS50943"/>
    </source>
</evidence>
<dbReference type="InterPro" id="IPR010982">
    <property type="entry name" value="Lambda_DNA-bd_dom_sf"/>
</dbReference>
<organism evidence="4 5">
    <name type="scientific">Candidatus Enterenecus faecium</name>
    <dbReference type="NCBI Taxonomy" id="2840780"/>
    <lineage>
        <taxon>Bacteria</taxon>
        <taxon>Bacillati</taxon>
        <taxon>Bacillota</taxon>
        <taxon>Clostridia</taxon>
        <taxon>Eubacteriales</taxon>
        <taxon>Candidatus Enterenecus</taxon>
    </lineage>
</organism>
<dbReference type="CDD" id="cd00093">
    <property type="entry name" value="HTH_XRE"/>
    <property type="match status" value="1"/>
</dbReference>
<reference evidence="4" key="1">
    <citation type="submission" date="2020-10" db="EMBL/GenBank/DDBJ databases">
        <authorList>
            <person name="Gilroy R."/>
        </authorList>
    </citation>
    <scope>NUCLEOTIDE SEQUENCE</scope>
    <source>
        <strain evidence="4">ChiGjej2B2-12916</strain>
    </source>
</reference>
<feature type="transmembrane region" description="Helical" evidence="2">
    <location>
        <begin position="232"/>
        <end position="261"/>
    </location>
</feature>
<keyword evidence="1" id="KW-0238">DNA-binding</keyword>
<proteinExistence type="predicted"/>
<dbReference type="PANTHER" id="PTHR46558:SF13">
    <property type="entry name" value="HTH-TYPE TRANSCRIPTIONAL REGULATOR IMMR"/>
    <property type="match status" value="1"/>
</dbReference>
<keyword evidence="2" id="KW-0472">Membrane</keyword>
<feature type="transmembrane region" description="Helical" evidence="2">
    <location>
        <begin position="110"/>
        <end position="131"/>
    </location>
</feature>
<protein>
    <submittedName>
        <fullName evidence="4">Helix-turn-helix transcriptional regulator</fullName>
    </submittedName>
</protein>
<dbReference type="PROSITE" id="PS50943">
    <property type="entry name" value="HTH_CROC1"/>
    <property type="match status" value="1"/>
</dbReference>
<evidence type="ECO:0000256" key="2">
    <source>
        <dbReference type="SAM" id="Phobius"/>
    </source>
</evidence>
<reference evidence="4" key="2">
    <citation type="journal article" date="2021" name="PeerJ">
        <title>Extensive microbial diversity within the chicken gut microbiome revealed by metagenomics and culture.</title>
        <authorList>
            <person name="Gilroy R."/>
            <person name="Ravi A."/>
            <person name="Getino M."/>
            <person name="Pursley I."/>
            <person name="Horton D.L."/>
            <person name="Alikhan N.F."/>
            <person name="Baker D."/>
            <person name="Gharbi K."/>
            <person name="Hall N."/>
            <person name="Watson M."/>
            <person name="Adriaenssens E.M."/>
            <person name="Foster-Nyarko E."/>
            <person name="Jarju S."/>
            <person name="Secka A."/>
            <person name="Antonio M."/>
            <person name="Oren A."/>
            <person name="Chaudhuri R.R."/>
            <person name="La Ragione R."/>
            <person name="Hildebrand F."/>
            <person name="Pallen M.J."/>
        </authorList>
    </citation>
    <scope>NUCLEOTIDE SEQUENCE</scope>
    <source>
        <strain evidence="4">ChiGjej2B2-12916</strain>
    </source>
</reference>
<dbReference type="Proteomes" id="UP000886879">
    <property type="component" value="Unassembled WGS sequence"/>
</dbReference>
<keyword evidence="2" id="KW-1133">Transmembrane helix</keyword>
<feature type="domain" description="HTH cro/C1-type" evidence="3">
    <location>
        <begin position="7"/>
        <end position="61"/>
    </location>
</feature>
<dbReference type="Pfam" id="PF01381">
    <property type="entry name" value="HTH_3"/>
    <property type="match status" value="1"/>
</dbReference>
<feature type="transmembrane region" description="Helical" evidence="2">
    <location>
        <begin position="203"/>
        <end position="226"/>
    </location>
</feature>
<dbReference type="SMART" id="SM00530">
    <property type="entry name" value="HTH_XRE"/>
    <property type="match status" value="1"/>
</dbReference>
<feature type="transmembrane region" description="Helical" evidence="2">
    <location>
        <begin position="308"/>
        <end position="328"/>
    </location>
</feature>
<dbReference type="InterPro" id="IPR001387">
    <property type="entry name" value="Cro/C1-type_HTH"/>
</dbReference>
<gene>
    <name evidence="4" type="ORF">IAD31_08785</name>
</gene>
<feature type="transmembrane region" description="Helical" evidence="2">
    <location>
        <begin position="143"/>
        <end position="166"/>
    </location>
</feature>
<evidence type="ECO:0000256" key="1">
    <source>
        <dbReference type="ARBA" id="ARBA00023125"/>
    </source>
</evidence>
<comment type="caution">
    <text evidence="4">The sequence shown here is derived from an EMBL/GenBank/DDBJ whole genome shotgun (WGS) entry which is preliminary data.</text>
</comment>
<evidence type="ECO:0000313" key="4">
    <source>
        <dbReference type="EMBL" id="HIQ61669.1"/>
    </source>
</evidence>
<keyword evidence="2" id="KW-0812">Transmembrane</keyword>
<dbReference type="SUPFAM" id="SSF47413">
    <property type="entry name" value="lambda repressor-like DNA-binding domains"/>
    <property type="match status" value="1"/>
</dbReference>
<dbReference type="PANTHER" id="PTHR46558">
    <property type="entry name" value="TRACRIPTIONAL REGULATORY PROTEIN-RELATED-RELATED"/>
    <property type="match status" value="1"/>
</dbReference>
<sequence>MILGDKITNLRKKAGWSQEELAHQLGVSRQAVSKWESGSSIPDLDKILRLSQLFEVSCDYLLLDEMEPELPQAEPEPVPILDGPQVPVHHITLEQANTYLDTVRGVASKIALGVFLCILSPTALIYLGGLSSEEGRFTLSEPLAGGVGILVMLALVSAAVALFLFFGSRLTPYEHLDNQPVELAYGVDGVVKKRQAEYQTTHLMLLVVGITLCILSLAPLMVAVAIDENGMAPIIGLILMFVIVAVGVFLLVRTCIIAGSFQRLLETGDYTREHKREENSPLTTIYWGLVLAIYLGWSFWTMAWDRTWIVWPVAAVLYAPVRSIAGLLTKK</sequence>
<accession>A0A9D1CII3</accession>
<feature type="transmembrane region" description="Helical" evidence="2">
    <location>
        <begin position="282"/>
        <end position="302"/>
    </location>
</feature>
<dbReference type="AlphaFoldDB" id="A0A9D1CII3"/>
<dbReference type="GO" id="GO:0003677">
    <property type="term" value="F:DNA binding"/>
    <property type="evidence" value="ECO:0007669"/>
    <property type="project" value="UniProtKB-KW"/>
</dbReference>
<dbReference type="EMBL" id="DVFO01000094">
    <property type="protein sequence ID" value="HIQ61669.1"/>
    <property type="molecule type" value="Genomic_DNA"/>
</dbReference>
<name>A0A9D1CII3_9FIRM</name>
<evidence type="ECO:0000313" key="5">
    <source>
        <dbReference type="Proteomes" id="UP000886879"/>
    </source>
</evidence>
<dbReference type="Gene3D" id="1.10.260.40">
    <property type="entry name" value="lambda repressor-like DNA-binding domains"/>
    <property type="match status" value="1"/>
</dbReference>